<gene>
    <name evidence="1" type="ORF">F5613_001321</name>
</gene>
<sequence length="87" mass="10059">MIAYLLLTLRFRYDNYESKGALYRSMNADVLRETLDRRLWGLFIELVCSVCEVLEMDADDLLEKMLANPKAESMIIALCCSVMVKDD</sequence>
<accession>A0A8E2A0K9</accession>
<evidence type="ECO:0000313" key="1">
    <source>
        <dbReference type="EMBL" id="NYI49243.1"/>
    </source>
</evidence>
<evidence type="ECO:0000313" key="2">
    <source>
        <dbReference type="Proteomes" id="UP000574332"/>
    </source>
</evidence>
<dbReference type="EMBL" id="JACCCY010000002">
    <property type="protein sequence ID" value="NYI49243.1"/>
    <property type="molecule type" value="Genomic_DNA"/>
</dbReference>
<name>A0A8E2A0K9_9PORP</name>
<reference evidence="1 2" key="1">
    <citation type="submission" date="2020-07" db="EMBL/GenBank/DDBJ databases">
        <title>Genomic Encyclopedia of Type Strains, Phase IV (KMG-IV): sequencing the most valuable type-strain genomes for metagenomic binning, comparative biology and taxonomic classification.</title>
        <authorList>
            <person name="Goeker M."/>
        </authorList>
    </citation>
    <scope>NUCLEOTIDE SEQUENCE [LARGE SCALE GENOMIC DNA]</scope>
    <source>
        <strain evidence="1 2">DSM 23697</strain>
    </source>
</reference>
<comment type="caution">
    <text evidence="1">The sequence shown here is derived from an EMBL/GenBank/DDBJ whole genome shotgun (WGS) entry which is preliminary data.</text>
</comment>
<keyword evidence="2" id="KW-1185">Reference proteome</keyword>
<dbReference type="Proteomes" id="UP000574332">
    <property type="component" value="Unassembled WGS sequence"/>
</dbReference>
<proteinExistence type="predicted"/>
<dbReference type="AlphaFoldDB" id="A0A8E2A0K9"/>
<dbReference type="RefSeq" id="WP_179399149.1">
    <property type="nucleotide sequence ID" value="NZ_JACCCY010000002.1"/>
</dbReference>
<organism evidence="1 2">
    <name type="scientific">Macellibacteroides fermentans</name>
    <dbReference type="NCBI Taxonomy" id="879969"/>
    <lineage>
        <taxon>Bacteria</taxon>
        <taxon>Pseudomonadati</taxon>
        <taxon>Bacteroidota</taxon>
        <taxon>Bacteroidia</taxon>
        <taxon>Bacteroidales</taxon>
        <taxon>Porphyromonadaceae</taxon>
        <taxon>Macellibacteroides</taxon>
    </lineage>
</organism>
<protein>
    <submittedName>
        <fullName evidence="1">Uncharacterized protein</fullName>
    </submittedName>
</protein>